<dbReference type="EMBL" id="CP011409">
    <property type="protein sequence ID" value="AKZ63556.1"/>
    <property type="molecule type" value="Genomic_DNA"/>
</dbReference>
<dbReference type="Proteomes" id="UP000063429">
    <property type="component" value="Chromosome"/>
</dbReference>
<evidence type="ECO:0008006" key="3">
    <source>
        <dbReference type="Google" id="ProtNLM"/>
    </source>
</evidence>
<organism evidence="1 2">
    <name type="scientific">Herbaspirillum hiltneri N3</name>
    <dbReference type="NCBI Taxonomy" id="1262470"/>
    <lineage>
        <taxon>Bacteria</taxon>
        <taxon>Pseudomonadati</taxon>
        <taxon>Pseudomonadota</taxon>
        <taxon>Betaproteobacteria</taxon>
        <taxon>Burkholderiales</taxon>
        <taxon>Oxalobacteraceae</taxon>
        <taxon>Herbaspirillum</taxon>
    </lineage>
</organism>
<gene>
    <name evidence="1" type="ORF">F506_13570</name>
</gene>
<dbReference type="RefSeq" id="WP_053198233.1">
    <property type="nucleotide sequence ID" value="NZ_CP011409.1"/>
</dbReference>
<reference evidence="2" key="1">
    <citation type="journal article" date="2015" name="Genome Announc.">
        <title>Complete Genome Sequence of Herbaspirillum hiltneri N3 (DSM 17495), Isolated from Surface-Sterilized Wheat Roots.</title>
        <authorList>
            <person name="Guizelini D."/>
            <person name="Saizaki P.M."/>
            <person name="Coimbra N.A."/>
            <person name="Weiss V.A."/>
            <person name="Faoro H."/>
            <person name="Sfeir M.Z."/>
            <person name="Baura V.A."/>
            <person name="Monteiro R.A."/>
            <person name="Chubatsu L.S."/>
            <person name="Souza E.M."/>
            <person name="Cruz L.M."/>
            <person name="Pedrosa F.O."/>
            <person name="Raittz R.T."/>
            <person name="Marchaukoski J.N."/>
            <person name="Steffens M.B."/>
        </authorList>
    </citation>
    <scope>NUCLEOTIDE SEQUENCE [LARGE SCALE GENOMIC DNA]</scope>
    <source>
        <strain evidence="2">N3</strain>
    </source>
</reference>
<dbReference type="SUPFAM" id="SSF159238">
    <property type="entry name" value="SO1590-like"/>
    <property type="match status" value="1"/>
</dbReference>
<dbReference type="Gene3D" id="2.40.350.10">
    <property type="entry name" value="SO1590-like"/>
    <property type="match status" value="1"/>
</dbReference>
<evidence type="ECO:0000313" key="2">
    <source>
        <dbReference type="Proteomes" id="UP000063429"/>
    </source>
</evidence>
<dbReference type="Pfam" id="PF11528">
    <property type="entry name" value="DUF3224"/>
    <property type="match status" value="1"/>
</dbReference>
<dbReference type="InterPro" id="IPR021607">
    <property type="entry name" value="DUF3224"/>
</dbReference>
<accession>A0ABM5V1X1</accession>
<protein>
    <recommendedName>
        <fullName evidence="3">DUF3224 domain-containing protein</fullName>
    </recommendedName>
</protein>
<keyword evidence="2" id="KW-1185">Reference proteome</keyword>
<proteinExistence type="predicted"/>
<evidence type="ECO:0000313" key="1">
    <source>
        <dbReference type="EMBL" id="AKZ63556.1"/>
    </source>
</evidence>
<sequence length="139" mass="14295">MQSSPSSEQFTVSGEFSVTIKPPAAVDAASLGPAIGRHVIVKEYQGALAGNSQGEMLTAGQPAQGEASYVAIESVHGTLDGRTGGFALAHFGQMHAGSSTLSVKVVPGSGMGELAGLMGELSIHRESGKHSYTLTYWFA</sequence>
<name>A0ABM5V1X1_9BURK</name>
<dbReference type="InterPro" id="IPR023159">
    <property type="entry name" value="SO1590-like_sf"/>
</dbReference>